<accession>A0AAE3N3F9</accession>
<dbReference type="SUPFAM" id="SSF53448">
    <property type="entry name" value="Nucleotide-diphospho-sugar transferases"/>
    <property type="match status" value="1"/>
</dbReference>
<evidence type="ECO:0000313" key="4">
    <source>
        <dbReference type="EMBL" id="MCX8999471.1"/>
    </source>
</evidence>
<comment type="caution">
    <text evidence="4">The sequence shown here is derived from an EMBL/GenBank/DDBJ whole genome shotgun (WGS) entry which is preliminary data.</text>
</comment>
<evidence type="ECO:0000256" key="2">
    <source>
        <dbReference type="ARBA" id="ARBA00022695"/>
    </source>
</evidence>
<dbReference type="GO" id="GO:0016779">
    <property type="term" value="F:nucleotidyltransferase activity"/>
    <property type="evidence" value="ECO:0007669"/>
    <property type="project" value="UniProtKB-KW"/>
</dbReference>
<dbReference type="PANTHER" id="PTHR43584">
    <property type="entry name" value="NUCLEOTIDYL TRANSFERASE"/>
    <property type="match status" value="1"/>
</dbReference>
<dbReference type="Gene3D" id="3.90.550.10">
    <property type="entry name" value="Spore Coat Polysaccharide Biosynthesis Protein SpsA, Chain A"/>
    <property type="match status" value="1"/>
</dbReference>
<evidence type="ECO:0000256" key="1">
    <source>
        <dbReference type="ARBA" id="ARBA00022679"/>
    </source>
</evidence>
<dbReference type="PANTHER" id="PTHR43584:SF8">
    <property type="entry name" value="N-ACETYLMURAMATE ALPHA-1-PHOSPHATE URIDYLYLTRANSFERASE"/>
    <property type="match status" value="1"/>
</dbReference>
<dbReference type="Proteomes" id="UP001208771">
    <property type="component" value="Unassembled WGS sequence"/>
</dbReference>
<reference evidence="4" key="1">
    <citation type="submission" date="2022-07" db="EMBL/GenBank/DDBJ databases">
        <title>Ectorhizobium quercum gen.nov., sp. nov.</title>
        <authorList>
            <person name="Ma T."/>
            <person name="Li Y."/>
        </authorList>
    </citation>
    <scope>NUCLEOTIDE SEQUENCE</scope>
    <source>
        <strain evidence="4">BDR2-2</strain>
    </source>
</reference>
<sequence>MIIQQAMVLAAGLGTRMRPITDTIPKPLVEVGGRTMIDRALDLLEEGGVTRAVVNVHHLADKMEAHLKGRRHPDILISDERDALLDSGGGARKGFRLLEDGPVFVMNSDLFWVEDGPKEQNSFRRLGDFFDPARMDMALLCVPPERTTGHNGKRDFSLGPDGRLKRYRDGMDDPVVYAGAIAMTTGLLCDAPEGPFSLNRTFDEAIARGRLFGLTLHGHWLTAGTPDAIGEAETALARLAAGARA</sequence>
<dbReference type="InterPro" id="IPR050065">
    <property type="entry name" value="GlmU-like"/>
</dbReference>
<feature type="domain" description="Nucleotidyl transferase" evidence="3">
    <location>
        <begin position="6"/>
        <end position="111"/>
    </location>
</feature>
<name>A0AAE3N3F9_9HYPH</name>
<dbReference type="EMBL" id="JANFPI010000009">
    <property type="protein sequence ID" value="MCX8999471.1"/>
    <property type="molecule type" value="Genomic_DNA"/>
</dbReference>
<keyword evidence="5" id="KW-1185">Reference proteome</keyword>
<dbReference type="InterPro" id="IPR029044">
    <property type="entry name" value="Nucleotide-diphossugar_trans"/>
</dbReference>
<gene>
    <name evidence="4" type="ORF">NOF55_20410</name>
</gene>
<organism evidence="4 5">
    <name type="scientific">Ectorhizobium quercum</name>
    <dbReference type="NCBI Taxonomy" id="2965071"/>
    <lineage>
        <taxon>Bacteria</taxon>
        <taxon>Pseudomonadati</taxon>
        <taxon>Pseudomonadota</taxon>
        <taxon>Alphaproteobacteria</taxon>
        <taxon>Hyphomicrobiales</taxon>
        <taxon>Rhizobiaceae</taxon>
        <taxon>Ectorhizobium</taxon>
    </lineage>
</organism>
<protein>
    <submittedName>
        <fullName evidence="4">Nucleotidyltransferase family protein</fullName>
    </submittedName>
</protein>
<dbReference type="CDD" id="cd06422">
    <property type="entry name" value="NTP_transferase_like_1"/>
    <property type="match status" value="1"/>
</dbReference>
<dbReference type="RefSeq" id="WP_306412970.1">
    <property type="nucleotide sequence ID" value="NZ_JANFPI010000009.1"/>
</dbReference>
<dbReference type="Pfam" id="PF00483">
    <property type="entry name" value="NTP_transferase"/>
    <property type="match status" value="1"/>
</dbReference>
<evidence type="ECO:0000259" key="3">
    <source>
        <dbReference type="Pfam" id="PF00483"/>
    </source>
</evidence>
<dbReference type="InterPro" id="IPR005835">
    <property type="entry name" value="NTP_transferase_dom"/>
</dbReference>
<proteinExistence type="predicted"/>
<keyword evidence="2" id="KW-0548">Nucleotidyltransferase</keyword>
<evidence type="ECO:0000313" key="5">
    <source>
        <dbReference type="Proteomes" id="UP001208771"/>
    </source>
</evidence>
<dbReference type="AlphaFoldDB" id="A0AAE3N3F9"/>
<keyword evidence="1" id="KW-0808">Transferase</keyword>